<evidence type="ECO:0000313" key="2">
    <source>
        <dbReference type="Proteomes" id="UP000032304"/>
    </source>
</evidence>
<protein>
    <submittedName>
        <fullName evidence="1">Uncharacterized protein</fullName>
    </submittedName>
</protein>
<reference evidence="1 2" key="1">
    <citation type="journal article" date="2012" name="Nature">
        <title>Repeated polyploidization of Gossypium genomes and the evolution of spinnable cotton fibres.</title>
        <authorList>
            <person name="Paterson A.H."/>
            <person name="Wendel J.F."/>
            <person name="Gundlach H."/>
            <person name="Guo H."/>
            <person name="Jenkins J."/>
            <person name="Jin D."/>
            <person name="Llewellyn D."/>
            <person name="Showmaker K.C."/>
            <person name="Shu S."/>
            <person name="Udall J."/>
            <person name="Yoo M.J."/>
            <person name="Byers R."/>
            <person name="Chen W."/>
            <person name="Doron-Faigenboim A."/>
            <person name="Duke M.V."/>
            <person name="Gong L."/>
            <person name="Grimwood J."/>
            <person name="Grover C."/>
            <person name="Grupp K."/>
            <person name="Hu G."/>
            <person name="Lee T.H."/>
            <person name="Li J."/>
            <person name="Lin L."/>
            <person name="Liu T."/>
            <person name="Marler B.S."/>
            <person name="Page J.T."/>
            <person name="Roberts A.W."/>
            <person name="Romanel E."/>
            <person name="Sanders W.S."/>
            <person name="Szadkowski E."/>
            <person name="Tan X."/>
            <person name="Tang H."/>
            <person name="Xu C."/>
            <person name="Wang J."/>
            <person name="Wang Z."/>
            <person name="Zhang D."/>
            <person name="Zhang L."/>
            <person name="Ashrafi H."/>
            <person name="Bedon F."/>
            <person name="Bowers J.E."/>
            <person name="Brubaker C.L."/>
            <person name="Chee P.W."/>
            <person name="Das S."/>
            <person name="Gingle A.R."/>
            <person name="Haigler C.H."/>
            <person name="Harker D."/>
            <person name="Hoffmann L.V."/>
            <person name="Hovav R."/>
            <person name="Jones D.C."/>
            <person name="Lemke C."/>
            <person name="Mansoor S."/>
            <person name="ur Rahman M."/>
            <person name="Rainville L.N."/>
            <person name="Rambani A."/>
            <person name="Reddy U.K."/>
            <person name="Rong J.K."/>
            <person name="Saranga Y."/>
            <person name="Scheffler B.E."/>
            <person name="Scheffler J.A."/>
            <person name="Stelly D.M."/>
            <person name="Triplett B.A."/>
            <person name="Van Deynze A."/>
            <person name="Vaslin M.F."/>
            <person name="Waghmare V.N."/>
            <person name="Walford S.A."/>
            <person name="Wright R.J."/>
            <person name="Zaki E.A."/>
            <person name="Zhang T."/>
            <person name="Dennis E.S."/>
            <person name="Mayer K.F."/>
            <person name="Peterson D.G."/>
            <person name="Rokhsar D.S."/>
            <person name="Wang X."/>
            <person name="Schmutz J."/>
        </authorList>
    </citation>
    <scope>NUCLEOTIDE SEQUENCE [LARGE SCALE GENOMIC DNA]</scope>
</reference>
<gene>
    <name evidence="1" type="ORF">B456_007G083700</name>
</gene>
<keyword evidence="2" id="KW-1185">Reference proteome</keyword>
<evidence type="ECO:0000313" key="1">
    <source>
        <dbReference type="EMBL" id="KJB40937.1"/>
    </source>
</evidence>
<organism evidence="1 2">
    <name type="scientific">Gossypium raimondii</name>
    <name type="common">Peruvian cotton</name>
    <name type="synonym">Gossypium klotzschianum subsp. raimondii</name>
    <dbReference type="NCBI Taxonomy" id="29730"/>
    <lineage>
        <taxon>Eukaryota</taxon>
        <taxon>Viridiplantae</taxon>
        <taxon>Streptophyta</taxon>
        <taxon>Embryophyta</taxon>
        <taxon>Tracheophyta</taxon>
        <taxon>Spermatophyta</taxon>
        <taxon>Magnoliopsida</taxon>
        <taxon>eudicotyledons</taxon>
        <taxon>Gunneridae</taxon>
        <taxon>Pentapetalae</taxon>
        <taxon>rosids</taxon>
        <taxon>malvids</taxon>
        <taxon>Malvales</taxon>
        <taxon>Malvaceae</taxon>
        <taxon>Malvoideae</taxon>
        <taxon>Gossypium</taxon>
    </lineage>
</organism>
<dbReference type="OMA" id="CIPCLFF"/>
<sequence>MKMRKTQSFKRRCVFSYLSGSKKICIPCLFFCFSKYQGFTAQLLQTVKMKNLKLRPLMMLLVPSRLSSVSL</sequence>
<dbReference type="Gramene" id="KJB40937">
    <property type="protein sequence ID" value="KJB40937"/>
    <property type="gene ID" value="B456_007G083700"/>
</dbReference>
<dbReference type="EMBL" id="CM001746">
    <property type="protein sequence ID" value="KJB40937.1"/>
    <property type="molecule type" value="Genomic_DNA"/>
</dbReference>
<dbReference type="AlphaFoldDB" id="A0A0D2P5C1"/>
<accession>A0A0D2P5C1</accession>
<name>A0A0D2P5C1_GOSRA</name>
<dbReference type="Proteomes" id="UP000032304">
    <property type="component" value="Chromosome 7"/>
</dbReference>
<proteinExistence type="predicted"/>